<dbReference type="PANTHER" id="PTHR10457:SF7">
    <property type="entry name" value="GALACTOKINASE-RELATED"/>
    <property type="match status" value="1"/>
</dbReference>
<dbReference type="InterPro" id="IPR020568">
    <property type="entry name" value="Ribosomal_Su5_D2-typ_SF"/>
</dbReference>
<feature type="non-terminal residue" evidence="6">
    <location>
        <position position="219"/>
    </location>
</feature>
<dbReference type="InterPro" id="IPR019741">
    <property type="entry name" value="Galactokinase_CS"/>
</dbReference>
<organism evidence="6 7">
    <name type="scientific">Coemansia umbellata</name>
    <dbReference type="NCBI Taxonomy" id="1424467"/>
    <lineage>
        <taxon>Eukaryota</taxon>
        <taxon>Fungi</taxon>
        <taxon>Fungi incertae sedis</taxon>
        <taxon>Zoopagomycota</taxon>
        <taxon>Kickxellomycotina</taxon>
        <taxon>Kickxellomycetes</taxon>
        <taxon>Kickxellales</taxon>
        <taxon>Kickxellaceae</taxon>
        <taxon>Coemansia</taxon>
    </lineage>
</organism>
<gene>
    <name evidence="6" type="primary">GAL1_2</name>
    <name evidence="6" type="ORF">EDC05_006529</name>
</gene>
<reference evidence="6" key="1">
    <citation type="submission" date="2022-07" db="EMBL/GenBank/DDBJ databases">
        <title>Phylogenomic reconstructions and comparative analyses of Kickxellomycotina fungi.</title>
        <authorList>
            <person name="Reynolds N.K."/>
            <person name="Stajich J.E."/>
            <person name="Barry K."/>
            <person name="Grigoriev I.V."/>
            <person name="Crous P."/>
            <person name="Smith M.E."/>
        </authorList>
    </citation>
    <scope>NUCLEOTIDE SEQUENCE</scope>
    <source>
        <strain evidence="6">BCRC 34882</strain>
    </source>
</reference>
<evidence type="ECO:0000313" key="6">
    <source>
        <dbReference type="EMBL" id="KAJ1985647.1"/>
    </source>
</evidence>
<dbReference type="EC" id="2.7.1.6" evidence="6"/>
<dbReference type="InterPro" id="IPR006204">
    <property type="entry name" value="GHMP_kinase_N_dom"/>
</dbReference>
<keyword evidence="6" id="KW-0808">Transferase</keyword>
<feature type="domain" description="GHMP kinase N-terminal" evidence="4">
    <location>
        <begin position="114"/>
        <end position="201"/>
    </location>
</feature>
<sequence length="219" mass="23948">MFTAISDIYADNLLKHGVRYQTLVEKFVSIYGEKPDFIARAPGRVNIIGEHIDYCGFPVFPMAIVPDCLVAVRSIEEKIVDLANVNHEYPARRFSYNPVSMVSIDNSQQDWTNYFKCGYKGALKAIDCNAPKGMQCLMDGNVPRCVGLSSSSAVVCCAALATMEANNRLLSQENVVEASVASERYIGTNGGGMDQTASIMSQPHSASFIEFDPELSVTP</sequence>
<keyword evidence="7" id="KW-1185">Reference proteome</keyword>
<comment type="caution">
    <text evidence="6">The sequence shown here is derived from an EMBL/GenBank/DDBJ whole genome shotgun (WGS) entry which is preliminary data.</text>
</comment>
<keyword evidence="3" id="KW-0067">ATP-binding</keyword>
<dbReference type="EMBL" id="JANBQD010000254">
    <property type="protein sequence ID" value="KAJ1985647.1"/>
    <property type="molecule type" value="Genomic_DNA"/>
</dbReference>
<dbReference type="PROSITE" id="PS00106">
    <property type="entry name" value="GALACTOKINASE"/>
    <property type="match status" value="1"/>
</dbReference>
<dbReference type="InterPro" id="IPR014721">
    <property type="entry name" value="Ribsml_uS5_D2-typ_fold_subgr"/>
</dbReference>
<evidence type="ECO:0000313" key="7">
    <source>
        <dbReference type="Proteomes" id="UP001151295"/>
    </source>
</evidence>
<dbReference type="GO" id="GO:0004335">
    <property type="term" value="F:galactokinase activity"/>
    <property type="evidence" value="ECO:0007669"/>
    <property type="project" value="UniProtKB-EC"/>
</dbReference>
<dbReference type="Pfam" id="PF00288">
    <property type="entry name" value="GHMP_kinases_N"/>
    <property type="match status" value="1"/>
</dbReference>
<accession>A0ABQ8PCH4</accession>
<evidence type="ECO:0000256" key="2">
    <source>
        <dbReference type="ARBA" id="ARBA00022741"/>
    </source>
</evidence>
<name>A0ABQ8PCH4_9FUNG</name>
<proteinExistence type="inferred from homology"/>
<protein>
    <submittedName>
        <fullName evidence="6">Galactokinase</fullName>
        <ecNumber evidence="6">2.7.1.6</ecNumber>
    </submittedName>
</protein>
<dbReference type="InterPro" id="IPR000705">
    <property type="entry name" value="Galactokinase"/>
</dbReference>
<dbReference type="Proteomes" id="UP001151295">
    <property type="component" value="Unassembled WGS sequence"/>
</dbReference>
<dbReference type="Pfam" id="PF10509">
    <property type="entry name" value="GalKase_gal_bdg"/>
    <property type="match status" value="1"/>
</dbReference>
<dbReference type="PANTHER" id="PTHR10457">
    <property type="entry name" value="MEVALONATE KINASE/GALACTOKINASE"/>
    <property type="match status" value="1"/>
</dbReference>
<dbReference type="SUPFAM" id="SSF54211">
    <property type="entry name" value="Ribosomal protein S5 domain 2-like"/>
    <property type="match status" value="1"/>
</dbReference>
<dbReference type="InterPro" id="IPR019539">
    <property type="entry name" value="GalKase_N"/>
</dbReference>
<evidence type="ECO:0000256" key="1">
    <source>
        <dbReference type="ARBA" id="ARBA00006566"/>
    </source>
</evidence>
<comment type="similarity">
    <text evidence="1">Belongs to the GHMP kinase family. GalK subfamily.</text>
</comment>
<dbReference type="Gene3D" id="3.30.230.10">
    <property type="match status" value="1"/>
</dbReference>
<evidence type="ECO:0000259" key="5">
    <source>
        <dbReference type="Pfam" id="PF10509"/>
    </source>
</evidence>
<evidence type="ECO:0000256" key="3">
    <source>
        <dbReference type="ARBA" id="ARBA00022840"/>
    </source>
</evidence>
<evidence type="ECO:0000259" key="4">
    <source>
        <dbReference type="Pfam" id="PF00288"/>
    </source>
</evidence>
<keyword evidence="2" id="KW-0547">Nucleotide-binding</keyword>
<dbReference type="PRINTS" id="PR00959">
    <property type="entry name" value="MEVGALKINASE"/>
</dbReference>
<feature type="domain" description="Galactokinase N-terminal" evidence="5">
    <location>
        <begin position="25"/>
        <end position="73"/>
    </location>
</feature>
<dbReference type="PRINTS" id="PR00473">
    <property type="entry name" value="GALCTOKINASE"/>
</dbReference>